<proteinExistence type="predicted"/>
<reference evidence="1" key="1">
    <citation type="submission" date="2016-10" db="EMBL/GenBank/DDBJ databases">
        <title>Sequence of Gallionella enrichment culture.</title>
        <authorList>
            <person name="Poehlein A."/>
            <person name="Muehling M."/>
            <person name="Daniel R."/>
        </authorList>
    </citation>
    <scope>NUCLEOTIDE SEQUENCE</scope>
</reference>
<dbReference type="AlphaFoldDB" id="A0A1J5PLP3"/>
<organism evidence="1">
    <name type="scientific">mine drainage metagenome</name>
    <dbReference type="NCBI Taxonomy" id="410659"/>
    <lineage>
        <taxon>unclassified sequences</taxon>
        <taxon>metagenomes</taxon>
        <taxon>ecological metagenomes</taxon>
    </lineage>
</organism>
<comment type="caution">
    <text evidence="1">The sequence shown here is derived from an EMBL/GenBank/DDBJ whole genome shotgun (WGS) entry which is preliminary data.</text>
</comment>
<evidence type="ECO:0000313" key="1">
    <source>
        <dbReference type="EMBL" id="OIQ68703.1"/>
    </source>
</evidence>
<name>A0A1J5PLP3_9ZZZZ</name>
<gene>
    <name evidence="1" type="ORF">GALL_497010</name>
</gene>
<protein>
    <submittedName>
        <fullName evidence="1">Uncharacterized protein</fullName>
    </submittedName>
</protein>
<accession>A0A1J5PLP3</accession>
<dbReference type="EMBL" id="MLJW01005155">
    <property type="protein sequence ID" value="OIQ68703.1"/>
    <property type="molecule type" value="Genomic_DNA"/>
</dbReference>
<sequence length="289" mass="30641">MHRYRAHQHVAGCIARGVVGKVLGHDATEVGETDFGGFAAGIGTFHHGELELDLGAVARLFGLQVPLALVGAAIGTPAKTNRPVGQHHFAGHVQRHGFPLGVVALPELAVEVAGAHIAVRHHHGFTAGQHFFLEQHQHRHVGITAHVVVKIDAALAIVWEVKIFQNHMAHGHGHGGIGALLGFHPDVAELGHFRVIRCNGDGLGAFVAHLGKKVGIGRARLWHVGTPGNDVAAVVPVGRLGHVGLLAPDLRAGRRQVAIPVVKTQRYAANQAQIAAAGSVRHHRHGRDR</sequence>